<proteinExistence type="predicted"/>
<keyword evidence="2" id="KW-1185">Reference proteome</keyword>
<gene>
    <name evidence="1" type="ORF">IWQ57_002776</name>
</gene>
<comment type="caution">
    <text evidence="1">The sequence shown here is derived from an EMBL/GenBank/DDBJ whole genome shotgun (WGS) entry which is preliminary data.</text>
</comment>
<reference evidence="1" key="1">
    <citation type="submission" date="2022-07" db="EMBL/GenBank/DDBJ databases">
        <title>Phylogenomic reconstructions and comparative analyses of Kickxellomycotina fungi.</title>
        <authorList>
            <person name="Reynolds N.K."/>
            <person name="Stajich J.E."/>
            <person name="Barry K."/>
            <person name="Grigoriev I.V."/>
            <person name="Crous P."/>
            <person name="Smith M.E."/>
        </authorList>
    </citation>
    <scope>NUCLEOTIDE SEQUENCE</scope>
    <source>
        <strain evidence="1">CBS 109366</strain>
    </source>
</reference>
<sequence>MRCAAVLAHAALVALLVAAGAAAQTSTGRPSGSANASRSAAPDNPTSIGSPDEGCPAAGPQPITCDDGQDSVYIPETTRQCAHYACPPPKGSGAANGGGSGSAPKSVVLPAVLGSVIPALLIAAGAAFFVHRRRAKRRSLEAHHQDAKYMSSYNNLEENAFGGTMQPPGVFASQRAVSEWAEQDPQDHGDYTQSRASIPIIFSADFSARPSGENRDTQLFAGSDSPAFRETRLYNTAAPDEGAAHWGAPNVVNVAQTLQMPQIVHLASAATSRPATADAGAASAQDAAVENSTTGSLPLGNRGASGVSTVRTSVVSQMPRIIQISRPESGHSAGAQSSQNGPASHETPLSAAQASWESDSEFDLDSDRDEGRGGNGDSDHDSDSSDDIGSDHGSANNDESDSDLDSGRNDDSDCDSPGVDAAQADPHPGLALPTSPLTSDTRLEFETPIDDSFSRDIFGSTGFFEDDDGSQARRP</sequence>
<name>A0ACC1JZE6_9FUNG</name>
<dbReference type="EMBL" id="JANBUJ010000780">
    <property type="protein sequence ID" value="KAJ2770184.1"/>
    <property type="molecule type" value="Genomic_DNA"/>
</dbReference>
<accession>A0ACC1JZE6</accession>
<organism evidence="1 2">
    <name type="scientific">Coemansia nantahalensis</name>
    <dbReference type="NCBI Taxonomy" id="2789366"/>
    <lineage>
        <taxon>Eukaryota</taxon>
        <taxon>Fungi</taxon>
        <taxon>Fungi incertae sedis</taxon>
        <taxon>Zoopagomycota</taxon>
        <taxon>Kickxellomycotina</taxon>
        <taxon>Kickxellomycetes</taxon>
        <taxon>Kickxellales</taxon>
        <taxon>Kickxellaceae</taxon>
        <taxon>Coemansia</taxon>
    </lineage>
</organism>
<dbReference type="Proteomes" id="UP001140234">
    <property type="component" value="Unassembled WGS sequence"/>
</dbReference>
<evidence type="ECO:0000313" key="2">
    <source>
        <dbReference type="Proteomes" id="UP001140234"/>
    </source>
</evidence>
<evidence type="ECO:0000313" key="1">
    <source>
        <dbReference type="EMBL" id="KAJ2770184.1"/>
    </source>
</evidence>
<protein>
    <submittedName>
        <fullName evidence="1">Uncharacterized protein</fullName>
    </submittedName>
</protein>